<organism evidence="1 2">
    <name type="scientific">Hyaloscypha variabilis (strain UAMH 11265 / GT02V1 / F)</name>
    <name type="common">Meliniomyces variabilis</name>
    <dbReference type="NCBI Taxonomy" id="1149755"/>
    <lineage>
        <taxon>Eukaryota</taxon>
        <taxon>Fungi</taxon>
        <taxon>Dikarya</taxon>
        <taxon>Ascomycota</taxon>
        <taxon>Pezizomycotina</taxon>
        <taxon>Leotiomycetes</taxon>
        <taxon>Helotiales</taxon>
        <taxon>Hyaloscyphaceae</taxon>
        <taxon>Hyaloscypha</taxon>
        <taxon>Hyaloscypha variabilis</taxon>
    </lineage>
</organism>
<keyword evidence="2" id="KW-1185">Reference proteome</keyword>
<dbReference type="EMBL" id="KZ613938">
    <property type="protein sequence ID" value="PMD47781.1"/>
    <property type="molecule type" value="Genomic_DNA"/>
</dbReference>
<gene>
    <name evidence="1" type="ORF">L207DRAFT_628363</name>
</gene>
<evidence type="ECO:0000313" key="1">
    <source>
        <dbReference type="EMBL" id="PMD47781.1"/>
    </source>
</evidence>
<dbReference type="AlphaFoldDB" id="A0A2J6SAI5"/>
<accession>A0A2J6SAI5</accession>
<name>A0A2J6SAI5_HYAVF</name>
<dbReference type="OrthoDB" id="9986861at2759"/>
<proteinExistence type="predicted"/>
<dbReference type="Proteomes" id="UP000235786">
    <property type="component" value="Unassembled WGS sequence"/>
</dbReference>
<evidence type="ECO:0000313" key="2">
    <source>
        <dbReference type="Proteomes" id="UP000235786"/>
    </source>
</evidence>
<protein>
    <submittedName>
        <fullName evidence="1">Uncharacterized protein</fullName>
    </submittedName>
</protein>
<sequence>MPSSFLLIGIAWDQYEAMFGAEKAPEMITRVRAALARDEQSFKDVGLDYQYLDYAPGESMQRLEKVLQEKKFSGVCVGIGIRANAQFTTMFEALVNFVHEKSPKSKLLFNTSPDGTLEAAKRWFPEAGNAKK</sequence>
<reference evidence="1 2" key="1">
    <citation type="submission" date="2016-04" db="EMBL/GenBank/DDBJ databases">
        <title>A degradative enzymes factory behind the ericoid mycorrhizal symbiosis.</title>
        <authorList>
            <consortium name="DOE Joint Genome Institute"/>
            <person name="Martino E."/>
            <person name="Morin E."/>
            <person name="Grelet G."/>
            <person name="Kuo A."/>
            <person name="Kohler A."/>
            <person name="Daghino S."/>
            <person name="Barry K."/>
            <person name="Choi C."/>
            <person name="Cichocki N."/>
            <person name="Clum A."/>
            <person name="Copeland A."/>
            <person name="Hainaut M."/>
            <person name="Haridas S."/>
            <person name="Labutti K."/>
            <person name="Lindquist E."/>
            <person name="Lipzen A."/>
            <person name="Khouja H.-R."/>
            <person name="Murat C."/>
            <person name="Ohm R."/>
            <person name="Olson A."/>
            <person name="Spatafora J."/>
            <person name="Veneault-Fourrey C."/>
            <person name="Henrissat B."/>
            <person name="Grigoriev I."/>
            <person name="Martin F."/>
            <person name="Perotto S."/>
        </authorList>
    </citation>
    <scope>NUCLEOTIDE SEQUENCE [LARGE SCALE GENOMIC DNA]</scope>
    <source>
        <strain evidence="1 2">F</strain>
    </source>
</reference>